<protein>
    <submittedName>
        <fullName evidence="3">Plasmid recombination protein</fullName>
    </submittedName>
</protein>
<dbReference type="Pfam" id="PF01076">
    <property type="entry name" value="Mob_Pre"/>
    <property type="match status" value="1"/>
</dbReference>
<sequence length="335" mass="37868">MYTNVDIKKFGDLQAANAAGHNLRQIPSDNVNTKKTKLNTYYVGDPDMDFNAVLSEKLKKFKVRKNGVKTVNLVFSASPELFENKTKAAEWEKLTWEFIEKTFGKENIVYAVVHKDETTPHFQVSVIPVNPKGKISATHFFDGRKKCGEFTTAYNKAVKHLGLKRDKGNKKAKPADIRDFYNKVLEAKGYDKKTDNAIDNFDKTIKDESTFGFIKVSTAMKLFQPFWDVLKRYKAQRLSDATKVAEAEKNAQELEDLKLKFDNLGLSPDIEFSKCLEVRELIELGRTAKAENEAKASKDGALQLDQEPIVSTKSKKSLPIPGRKRKTTGEDSDAK</sequence>
<dbReference type="InterPro" id="IPR001668">
    <property type="entry name" value="Mob_Pre"/>
</dbReference>
<dbReference type="CDD" id="cd17242">
    <property type="entry name" value="MobM_relaxase"/>
    <property type="match status" value="1"/>
</dbReference>
<organism evidence="3 4">
    <name type="scientific">Massilia agri</name>
    <dbReference type="NCBI Taxonomy" id="1886785"/>
    <lineage>
        <taxon>Bacteria</taxon>
        <taxon>Pseudomonadati</taxon>
        <taxon>Pseudomonadota</taxon>
        <taxon>Betaproteobacteria</taxon>
        <taxon>Burkholderiales</taxon>
        <taxon>Oxalobacteraceae</taxon>
        <taxon>Telluria group</taxon>
        <taxon>Massilia</taxon>
    </lineage>
</organism>
<keyword evidence="1" id="KW-0175">Coiled coil</keyword>
<dbReference type="NCBIfam" id="NF041497">
    <property type="entry name" value="MobV"/>
    <property type="match status" value="1"/>
</dbReference>
<accession>A0ABT2APH1</accession>
<keyword evidence="4" id="KW-1185">Reference proteome</keyword>
<reference evidence="3 4" key="1">
    <citation type="submission" date="2022-08" db="EMBL/GenBank/DDBJ databases">
        <title>Reclassification of Massilia species as members of the genera Telluria, Duganella, Pseudoduganella, Mokoshia gen. nov. and Zemynaea gen. nov. using orthogonal and non-orthogonal genome-based approaches.</title>
        <authorList>
            <person name="Bowman J.P."/>
        </authorList>
    </citation>
    <scope>NUCLEOTIDE SEQUENCE [LARGE SCALE GENOMIC DNA]</scope>
    <source>
        <strain evidence="3 4">JCM 31661</strain>
    </source>
</reference>
<gene>
    <name evidence="3" type="ORF">NX780_14885</name>
</gene>
<name>A0ABT2APH1_9BURK</name>
<dbReference type="Gene3D" id="3.30.930.30">
    <property type="match status" value="1"/>
</dbReference>
<evidence type="ECO:0000313" key="3">
    <source>
        <dbReference type="EMBL" id="MCS0597633.1"/>
    </source>
</evidence>
<dbReference type="RefSeq" id="WP_258828657.1">
    <property type="nucleotide sequence ID" value="NZ_JANUHA010000010.1"/>
</dbReference>
<evidence type="ECO:0000256" key="2">
    <source>
        <dbReference type="SAM" id="MobiDB-lite"/>
    </source>
</evidence>
<feature type="region of interest" description="Disordered" evidence="2">
    <location>
        <begin position="291"/>
        <end position="335"/>
    </location>
</feature>
<dbReference type="EMBL" id="JANUHA010000010">
    <property type="protein sequence ID" value="MCS0597633.1"/>
    <property type="molecule type" value="Genomic_DNA"/>
</dbReference>
<evidence type="ECO:0000256" key="1">
    <source>
        <dbReference type="SAM" id="Coils"/>
    </source>
</evidence>
<proteinExistence type="predicted"/>
<feature type="coiled-coil region" evidence="1">
    <location>
        <begin position="235"/>
        <end position="264"/>
    </location>
</feature>
<dbReference type="Proteomes" id="UP001206572">
    <property type="component" value="Unassembled WGS sequence"/>
</dbReference>
<comment type="caution">
    <text evidence="3">The sequence shown here is derived from an EMBL/GenBank/DDBJ whole genome shotgun (WGS) entry which is preliminary data.</text>
</comment>
<evidence type="ECO:0000313" key="4">
    <source>
        <dbReference type="Proteomes" id="UP001206572"/>
    </source>
</evidence>